<evidence type="ECO:0000256" key="1">
    <source>
        <dbReference type="ARBA" id="ARBA00009437"/>
    </source>
</evidence>
<evidence type="ECO:0000313" key="5">
    <source>
        <dbReference type="EMBL" id="SHK23574.1"/>
    </source>
</evidence>
<dbReference type="RefSeq" id="WP_330390073.1">
    <property type="nucleotide sequence ID" value="NZ_FRAE01000047.1"/>
</dbReference>
<dbReference type="AlphaFoldDB" id="A0A1M6QTM5"/>
<organism evidence="5 6">
    <name type="scientific">Tepidibacter formicigenes DSM 15518</name>
    <dbReference type="NCBI Taxonomy" id="1123349"/>
    <lineage>
        <taxon>Bacteria</taxon>
        <taxon>Bacillati</taxon>
        <taxon>Bacillota</taxon>
        <taxon>Clostridia</taxon>
        <taxon>Peptostreptococcales</taxon>
        <taxon>Peptostreptococcaceae</taxon>
        <taxon>Tepidibacter</taxon>
    </lineage>
</organism>
<accession>A0A1M6QTM5</accession>
<dbReference type="Gene3D" id="1.10.10.10">
    <property type="entry name" value="Winged helix-like DNA-binding domain superfamily/Winged helix DNA-binding domain"/>
    <property type="match status" value="1"/>
</dbReference>
<name>A0A1M6QTM5_9FIRM</name>
<evidence type="ECO:0000259" key="4">
    <source>
        <dbReference type="PROSITE" id="PS50931"/>
    </source>
</evidence>
<evidence type="ECO:0000256" key="3">
    <source>
        <dbReference type="ARBA" id="ARBA00023163"/>
    </source>
</evidence>
<dbReference type="PANTHER" id="PTHR30126:SF64">
    <property type="entry name" value="HTH-TYPE TRANSCRIPTIONAL REGULATOR CITR"/>
    <property type="match status" value="1"/>
</dbReference>
<dbReference type="PROSITE" id="PS50931">
    <property type="entry name" value="HTH_LYSR"/>
    <property type="match status" value="1"/>
</dbReference>
<evidence type="ECO:0000256" key="2">
    <source>
        <dbReference type="ARBA" id="ARBA00023015"/>
    </source>
</evidence>
<comment type="similarity">
    <text evidence="1">Belongs to the LysR transcriptional regulatory family.</text>
</comment>
<keyword evidence="6" id="KW-1185">Reference proteome</keyword>
<dbReference type="STRING" id="1123349.SAMN02744037_01948"/>
<feature type="domain" description="HTH lysR-type" evidence="4">
    <location>
        <begin position="1"/>
        <end position="58"/>
    </location>
</feature>
<dbReference type="SUPFAM" id="SSF46785">
    <property type="entry name" value="Winged helix' DNA-binding domain"/>
    <property type="match status" value="1"/>
</dbReference>
<dbReference type="PANTHER" id="PTHR30126">
    <property type="entry name" value="HTH-TYPE TRANSCRIPTIONAL REGULATOR"/>
    <property type="match status" value="1"/>
</dbReference>
<proteinExistence type="inferred from homology"/>
<dbReference type="Pfam" id="PF00126">
    <property type="entry name" value="HTH_1"/>
    <property type="match status" value="1"/>
</dbReference>
<dbReference type="InterPro" id="IPR036388">
    <property type="entry name" value="WH-like_DNA-bd_sf"/>
</dbReference>
<dbReference type="Proteomes" id="UP000242497">
    <property type="component" value="Unassembled WGS sequence"/>
</dbReference>
<evidence type="ECO:0000313" key="6">
    <source>
        <dbReference type="Proteomes" id="UP000242497"/>
    </source>
</evidence>
<reference evidence="6" key="1">
    <citation type="submission" date="2016-11" db="EMBL/GenBank/DDBJ databases">
        <authorList>
            <person name="Varghese N."/>
            <person name="Submissions S."/>
        </authorList>
    </citation>
    <scope>NUCLEOTIDE SEQUENCE [LARGE SCALE GENOMIC DNA]</scope>
    <source>
        <strain evidence="6">DSM 15518</strain>
    </source>
</reference>
<protein>
    <submittedName>
        <fullName evidence="5">Regulatory helix-turn-helix protein, lysR family</fullName>
    </submittedName>
</protein>
<gene>
    <name evidence="5" type="ORF">SAMN02744037_01948</name>
</gene>
<dbReference type="InterPro" id="IPR000847">
    <property type="entry name" value="LysR_HTH_N"/>
</dbReference>
<sequence length="112" mass="12962">MIDTRIITFITVAKTRNFTKAGQILNLTQPAVSQQIKFLEEYYGVDLIKKVGKQIYLTEEGEVLLKYSKELQSLSRNIESKLKNKASILKKYNVGSNYDSRRTRTSICIRRI</sequence>
<keyword evidence="2" id="KW-0805">Transcription regulation</keyword>
<dbReference type="GO" id="GO:0003700">
    <property type="term" value="F:DNA-binding transcription factor activity"/>
    <property type="evidence" value="ECO:0007669"/>
    <property type="project" value="InterPro"/>
</dbReference>
<dbReference type="GO" id="GO:0000976">
    <property type="term" value="F:transcription cis-regulatory region binding"/>
    <property type="evidence" value="ECO:0007669"/>
    <property type="project" value="TreeGrafter"/>
</dbReference>
<dbReference type="InterPro" id="IPR036390">
    <property type="entry name" value="WH_DNA-bd_sf"/>
</dbReference>
<keyword evidence="3" id="KW-0804">Transcription</keyword>
<dbReference type="PRINTS" id="PR00039">
    <property type="entry name" value="HTHLYSR"/>
</dbReference>
<dbReference type="EMBL" id="FRAE01000047">
    <property type="protein sequence ID" value="SHK23574.1"/>
    <property type="molecule type" value="Genomic_DNA"/>
</dbReference>